<dbReference type="Proteomes" id="UP000185062">
    <property type="component" value="Unassembled WGS sequence"/>
</dbReference>
<name>A0A1N6GTF8_9PROT</name>
<proteinExistence type="predicted"/>
<dbReference type="RefSeq" id="WP_028460644.1">
    <property type="nucleotide sequence ID" value="NZ_FSRO01000001.1"/>
</dbReference>
<dbReference type="AlphaFoldDB" id="A0A1N6GTF8"/>
<keyword evidence="1" id="KW-1133">Transmembrane helix</keyword>
<reference evidence="2 3" key="1">
    <citation type="submission" date="2016-12" db="EMBL/GenBank/DDBJ databases">
        <authorList>
            <person name="Song W.-J."/>
            <person name="Kurnit D.M."/>
        </authorList>
    </citation>
    <scope>NUCLEOTIDE SEQUENCE [LARGE SCALE GENOMIC DNA]</scope>
    <source>
        <strain evidence="2 3">ATCC 49181</strain>
    </source>
</reference>
<keyword evidence="1" id="KW-0472">Membrane</keyword>
<dbReference type="Gene3D" id="3.40.30.10">
    <property type="entry name" value="Glutaredoxin"/>
    <property type="match status" value="1"/>
</dbReference>
<evidence type="ECO:0000313" key="3">
    <source>
        <dbReference type="Proteomes" id="UP000185062"/>
    </source>
</evidence>
<protein>
    <submittedName>
        <fullName evidence="2">Cytochrome oxidase Cu insertion factor, SCO1/SenC/PrrC family</fullName>
    </submittedName>
</protein>
<sequence>MSNEVVQKTNRRKLLILILLMCAPVVVSYLLYFFEFRPGSINYGELIAVNKLSGSGVNQKDNTIFRMRDLRGKWIMMTVDSGNCDEACQTKLYHMRQVRLVQNKEKHRVERLWLIDDDISPETELAEKYEGTFFVNTKDSDLLDAIPPRELQRKYIYLIDPLGNLMMRYPEGADPTKMGKDIKRLLHVSQLEH</sequence>
<gene>
    <name evidence="2" type="ORF">SAMN02743940_0859</name>
</gene>
<accession>A0A1N6GTF8</accession>
<evidence type="ECO:0000256" key="1">
    <source>
        <dbReference type="SAM" id="Phobius"/>
    </source>
</evidence>
<evidence type="ECO:0000313" key="2">
    <source>
        <dbReference type="EMBL" id="SIO10881.1"/>
    </source>
</evidence>
<dbReference type="SUPFAM" id="SSF52833">
    <property type="entry name" value="Thioredoxin-like"/>
    <property type="match status" value="1"/>
</dbReference>
<dbReference type="eggNOG" id="COG1999">
    <property type="taxonomic scope" value="Bacteria"/>
</dbReference>
<keyword evidence="1" id="KW-0812">Transmembrane</keyword>
<dbReference type="InterPro" id="IPR036249">
    <property type="entry name" value="Thioredoxin-like_sf"/>
</dbReference>
<dbReference type="STRING" id="44575.SAMN05216419_100268"/>
<feature type="transmembrane region" description="Helical" evidence="1">
    <location>
        <begin position="14"/>
        <end position="34"/>
    </location>
</feature>
<dbReference type="EMBL" id="FSRO01000001">
    <property type="protein sequence ID" value="SIO10881.1"/>
    <property type="molecule type" value="Genomic_DNA"/>
</dbReference>
<keyword evidence="3" id="KW-1185">Reference proteome</keyword>
<organism evidence="2 3">
    <name type="scientific">Nitrosomonas cryotolerans ATCC 49181</name>
    <dbReference type="NCBI Taxonomy" id="1131553"/>
    <lineage>
        <taxon>Bacteria</taxon>
        <taxon>Pseudomonadati</taxon>
        <taxon>Pseudomonadota</taxon>
        <taxon>Betaproteobacteria</taxon>
        <taxon>Nitrosomonadales</taxon>
        <taxon>Nitrosomonadaceae</taxon>
        <taxon>Nitrosomonas</taxon>
    </lineage>
</organism>